<evidence type="ECO:0000313" key="2">
    <source>
        <dbReference type="Proteomes" id="UP000092659"/>
    </source>
</evidence>
<accession>A0A1B1B433</accession>
<sequence>MGVRLSAVRGPSHQLDRLLQVSCNITHACEHEQSPSISGLCGLTIQPAPCFLIWRDLCQAEKSFATSSVNSATVESGSFLPPIRPLSYFSQHEESVNITSISAFRKDCARRGLQVRS</sequence>
<name>A0A1B1B433_9ACTN</name>
<organism evidence="1 2">
    <name type="scientific">Streptomyces griseochromogenes</name>
    <dbReference type="NCBI Taxonomy" id="68214"/>
    <lineage>
        <taxon>Bacteria</taxon>
        <taxon>Bacillati</taxon>
        <taxon>Actinomycetota</taxon>
        <taxon>Actinomycetes</taxon>
        <taxon>Kitasatosporales</taxon>
        <taxon>Streptomycetaceae</taxon>
        <taxon>Streptomyces</taxon>
    </lineage>
</organism>
<dbReference type="KEGG" id="sgs:AVL59_32115"/>
<evidence type="ECO:0000313" key="1">
    <source>
        <dbReference type="EMBL" id="ANP53573.1"/>
    </source>
</evidence>
<dbReference type="Proteomes" id="UP000092659">
    <property type="component" value="Chromosome"/>
</dbReference>
<dbReference type="EMBL" id="CP016279">
    <property type="protein sequence ID" value="ANP53573.1"/>
    <property type="molecule type" value="Genomic_DNA"/>
</dbReference>
<dbReference type="STRING" id="68214.AVL59_32115"/>
<dbReference type="AlphaFoldDB" id="A0A1B1B433"/>
<gene>
    <name evidence="1" type="ORF">AVL59_32115</name>
</gene>
<reference evidence="1 2" key="1">
    <citation type="submission" date="2016-06" db="EMBL/GenBank/DDBJ databases">
        <title>Complete genome sequence of Streptomyces griseochromogenes ATCC 14511, the Blasticidin S producer.</title>
        <authorList>
            <person name="Wu L."/>
        </authorList>
    </citation>
    <scope>NUCLEOTIDE SEQUENCE [LARGE SCALE GENOMIC DNA]</scope>
    <source>
        <strain evidence="1 2">ATCC 14511</strain>
    </source>
</reference>
<protein>
    <submittedName>
        <fullName evidence="1">Uncharacterized protein</fullName>
    </submittedName>
</protein>
<proteinExistence type="predicted"/>